<dbReference type="SUPFAM" id="SSF53448">
    <property type="entry name" value="Nucleotide-diphospho-sugar transferases"/>
    <property type="match status" value="1"/>
</dbReference>
<dbReference type="InterPro" id="IPR029044">
    <property type="entry name" value="Nucleotide-diphossugar_trans"/>
</dbReference>
<reference evidence="2 3" key="1">
    <citation type="submission" date="2014-07" db="EMBL/GenBank/DDBJ databases">
        <authorList>
            <person name="McCorrison J."/>
            <person name="Sanka R."/>
            <person name="Torralba M."/>
            <person name="Gillis M."/>
            <person name="Haft D.H."/>
            <person name="Methe B."/>
            <person name="Sutton G."/>
            <person name="Nelson K.E."/>
        </authorList>
    </citation>
    <scope>NUCLEOTIDE SEQUENCE [LARGE SCALE GENOMIC DNA]</scope>
    <source>
        <strain evidence="2 3">DNF00666</strain>
    </source>
</reference>
<dbReference type="CDD" id="cd06433">
    <property type="entry name" value="GT_2_WfgS_like"/>
    <property type="match status" value="1"/>
</dbReference>
<feature type="domain" description="Glycosyltransferase 2-like" evidence="1">
    <location>
        <begin position="4"/>
        <end position="134"/>
    </location>
</feature>
<accession>A0A096AH65</accession>
<gene>
    <name evidence="2" type="ORF">HMPREF0661_08515</name>
</gene>
<dbReference type="RefSeq" id="WP_036865590.1">
    <property type="nucleotide sequence ID" value="NZ_JRNS01000422.1"/>
</dbReference>
<dbReference type="Pfam" id="PF00535">
    <property type="entry name" value="Glycos_transf_2"/>
    <property type="match status" value="1"/>
</dbReference>
<evidence type="ECO:0000313" key="2">
    <source>
        <dbReference type="EMBL" id="KGF46215.1"/>
    </source>
</evidence>
<dbReference type="PANTHER" id="PTHR22916">
    <property type="entry name" value="GLYCOSYLTRANSFERASE"/>
    <property type="match status" value="1"/>
</dbReference>
<dbReference type="Proteomes" id="UP000029578">
    <property type="component" value="Unassembled WGS sequence"/>
</dbReference>
<dbReference type="InterPro" id="IPR001173">
    <property type="entry name" value="Glyco_trans_2-like"/>
</dbReference>
<dbReference type="GO" id="GO:0016758">
    <property type="term" value="F:hexosyltransferase activity"/>
    <property type="evidence" value="ECO:0007669"/>
    <property type="project" value="UniProtKB-ARBA"/>
</dbReference>
<keyword evidence="2" id="KW-0808">Transferase</keyword>
<dbReference type="PANTHER" id="PTHR22916:SF3">
    <property type="entry name" value="UDP-GLCNAC:BETAGAL BETA-1,3-N-ACETYLGLUCOSAMINYLTRANSFERASE-LIKE PROTEIN 1"/>
    <property type="match status" value="1"/>
</dbReference>
<sequence>MKISIITVTFNSEKTLQDTLDSVLQQDYRNIEHIIIDGGSTDSTVDLIRAYASKTTSHSVKWVSEKDRGIYDAMNKGIAMATGEVIGILNSDDYFTSNDVISKLINPFSDEEIDAVYGDIHFIHDKEPEKITRYYSSKMFSPFWIRFGFMPAHPSLYVRKEIYDKVGLYKLDYKIGADFEMVVRMFHVHKIKAHYINMDFVTMRNGGASTSGVQSHKLLLQEDARACRENGLYSNQFLISLKYLYKVFEFRI</sequence>
<name>A0A096AH65_9BACT</name>
<comment type="caution">
    <text evidence="2">The sequence shown here is derived from an EMBL/GenBank/DDBJ whole genome shotgun (WGS) entry which is preliminary data.</text>
</comment>
<dbReference type="Gene3D" id="3.90.550.10">
    <property type="entry name" value="Spore Coat Polysaccharide Biosynthesis Protein SpsA, Chain A"/>
    <property type="match status" value="1"/>
</dbReference>
<dbReference type="EMBL" id="JRNS01000422">
    <property type="protein sequence ID" value="KGF46215.1"/>
    <property type="molecule type" value="Genomic_DNA"/>
</dbReference>
<dbReference type="AlphaFoldDB" id="A0A096AH65"/>
<organism evidence="2 3">
    <name type="scientific">Prevotella melaninogenica DNF00666</name>
    <dbReference type="NCBI Taxonomy" id="1401073"/>
    <lineage>
        <taxon>Bacteria</taxon>
        <taxon>Pseudomonadati</taxon>
        <taxon>Bacteroidota</taxon>
        <taxon>Bacteroidia</taxon>
        <taxon>Bacteroidales</taxon>
        <taxon>Prevotellaceae</taxon>
        <taxon>Prevotella</taxon>
    </lineage>
</organism>
<evidence type="ECO:0000259" key="1">
    <source>
        <dbReference type="Pfam" id="PF00535"/>
    </source>
</evidence>
<protein>
    <submittedName>
        <fullName evidence="2">Glycosyl transferase</fullName>
    </submittedName>
</protein>
<proteinExistence type="predicted"/>
<evidence type="ECO:0000313" key="3">
    <source>
        <dbReference type="Proteomes" id="UP000029578"/>
    </source>
</evidence>